<gene>
    <name evidence="2" type="ORF">NCTC11532_01017</name>
</gene>
<evidence type="ECO:0000313" key="2">
    <source>
        <dbReference type="EMBL" id="STY28840.1"/>
    </source>
</evidence>
<evidence type="ECO:0000313" key="3">
    <source>
        <dbReference type="Proteomes" id="UP000255297"/>
    </source>
</evidence>
<accession>A0A378LR45</accession>
<dbReference type="RefSeq" id="WP_051635624.1">
    <property type="nucleotide sequence ID" value="NZ_CAAAIS010000007.1"/>
</dbReference>
<evidence type="ECO:0000256" key="1">
    <source>
        <dbReference type="SAM" id="MobiDB-lite"/>
    </source>
</evidence>
<organism evidence="2 3">
    <name type="scientific">Legionella wadsworthii</name>
    <dbReference type="NCBI Taxonomy" id="28088"/>
    <lineage>
        <taxon>Bacteria</taxon>
        <taxon>Pseudomonadati</taxon>
        <taxon>Pseudomonadota</taxon>
        <taxon>Gammaproteobacteria</taxon>
        <taxon>Legionellales</taxon>
        <taxon>Legionellaceae</taxon>
        <taxon>Legionella</taxon>
    </lineage>
</organism>
<protein>
    <submittedName>
        <fullName evidence="2">Uncharacterized protein</fullName>
    </submittedName>
</protein>
<keyword evidence="3" id="KW-1185">Reference proteome</keyword>
<dbReference type="AlphaFoldDB" id="A0A378LR45"/>
<name>A0A378LR45_9GAMM</name>
<feature type="region of interest" description="Disordered" evidence="1">
    <location>
        <begin position="263"/>
        <end position="283"/>
    </location>
</feature>
<dbReference type="EMBL" id="UGPB01000001">
    <property type="protein sequence ID" value="STY28840.1"/>
    <property type="molecule type" value="Genomic_DNA"/>
</dbReference>
<dbReference type="OrthoDB" id="5653635at2"/>
<dbReference type="Proteomes" id="UP000255297">
    <property type="component" value="Unassembled WGS sequence"/>
</dbReference>
<proteinExistence type="predicted"/>
<reference evidence="2 3" key="1">
    <citation type="submission" date="2018-06" db="EMBL/GenBank/DDBJ databases">
        <authorList>
            <consortium name="Pathogen Informatics"/>
            <person name="Doyle S."/>
        </authorList>
    </citation>
    <scope>NUCLEOTIDE SEQUENCE [LARGE SCALE GENOMIC DNA]</scope>
    <source>
        <strain evidence="2 3">NCTC11532</strain>
    </source>
</reference>
<sequence>MPKNFYPAQVVYFGQLLIHKISLKEKFKIERKAMRVLSASSPEQCYLSQRLQDKYQVACSEGLFKKINGKLMKGQFNFALLCEENPRLLCHKSLHHSYLANGKKVFAMGSLTFKKGKLLEITNNSGHYTPLDEEMLAVIRALYTASEGSLQRYVSYCSDQPKIYSVIDLLSAKGFASVKPLQIKDDIDISSINHNDSMASNGSYVEEMDEEEEEEEAEIENELPSVNPREFSNLTSKRRYGRDLNKKLATKYRDILNYSFFSEVENSNHTDDNSENMNQLSCG</sequence>